<evidence type="ECO:0000313" key="2">
    <source>
        <dbReference type="EMBL" id="WDF68033.1"/>
    </source>
</evidence>
<organism evidence="2 3">
    <name type="scientific">Sphingobacterium oryzagri</name>
    <dbReference type="NCBI Taxonomy" id="3025669"/>
    <lineage>
        <taxon>Bacteria</taxon>
        <taxon>Pseudomonadati</taxon>
        <taxon>Bacteroidota</taxon>
        <taxon>Sphingobacteriia</taxon>
        <taxon>Sphingobacteriales</taxon>
        <taxon>Sphingobacteriaceae</taxon>
        <taxon>Sphingobacterium</taxon>
    </lineage>
</organism>
<gene>
    <name evidence="2" type="ORF">PQ465_17265</name>
</gene>
<feature type="domain" description="HTH cro/C1-type" evidence="1">
    <location>
        <begin position="14"/>
        <end position="67"/>
    </location>
</feature>
<reference evidence="2 3" key="1">
    <citation type="submission" date="2023-02" db="EMBL/GenBank/DDBJ databases">
        <title>Genome sequence of Sphingobacterium sp. KACC 22765.</title>
        <authorList>
            <person name="Kim S."/>
            <person name="Heo J."/>
            <person name="Kwon S.-W."/>
        </authorList>
    </citation>
    <scope>NUCLEOTIDE SEQUENCE [LARGE SCALE GENOMIC DNA]</scope>
    <source>
        <strain evidence="2 3">KACC 22765</strain>
    </source>
</reference>
<dbReference type="CDD" id="cd00093">
    <property type="entry name" value="HTH_XRE"/>
    <property type="match status" value="1"/>
</dbReference>
<dbReference type="EMBL" id="CP117880">
    <property type="protein sequence ID" value="WDF68033.1"/>
    <property type="molecule type" value="Genomic_DNA"/>
</dbReference>
<evidence type="ECO:0000313" key="3">
    <source>
        <dbReference type="Proteomes" id="UP001221558"/>
    </source>
</evidence>
<dbReference type="SMART" id="SM00530">
    <property type="entry name" value="HTH_XRE"/>
    <property type="match status" value="1"/>
</dbReference>
<dbReference type="Proteomes" id="UP001221558">
    <property type="component" value="Chromosome"/>
</dbReference>
<dbReference type="Gene3D" id="1.10.260.40">
    <property type="entry name" value="lambda repressor-like DNA-binding domains"/>
    <property type="match status" value="1"/>
</dbReference>
<dbReference type="SUPFAM" id="SSF47413">
    <property type="entry name" value="lambda repressor-like DNA-binding domains"/>
    <property type="match status" value="1"/>
</dbReference>
<accession>A0ABY7WFQ8</accession>
<dbReference type="InterPro" id="IPR010982">
    <property type="entry name" value="Lambda_DNA-bd_dom_sf"/>
</dbReference>
<dbReference type="InterPro" id="IPR001387">
    <property type="entry name" value="Cro/C1-type_HTH"/>
</dbReference>
<keyword evidence="3" id="KW-1185">Reference proteome</keyword>
<sequence length="156" mass="17682">MINKDILASIGTRIRKAREELSYSQNDVASMTGLTVNTIASLEKGKGASLNNFLLTCRALKIQPRSIFQEDIDLSPLYNLPPSSKKRREINQRLDDLVYHSDFFVTPKRVADVLKKLNSDKSDSNKFSVYLTAYCKEGELGYVKEGNIKKYVKKKS</sequence>
<protein>
    <submittedName>
        <fullName evidence="2">Helix-turn-helix transcriptional regulator</fullName>
    </submittedName>
</protein>
<evidence type="ECO:0000259" key="1">
    <source>
        <dbReference type="PROSITE" id="PS50943"/>
    </source>
</evidence>
<dbReference type="Pfam" id="PF01381">
    <property type="entry name" value="HTH_3"/>
    <property type="match status" value="1"/>
</dbReference>
<name>A0ABY7WFQ8_9SPHI</name>
<dbReference type="PROSITE" id="PS50943">
    <property type="entry name" value="HTH_CROC1"/>
    <property type="match status" value="1"/>
</dbReference>
<proteinExistence type="predicted"/>
<dbReference type="RefSeq" id="WP_274266770.1">
    <property type="nucleotide sequence ID" value="NZ_CP117880.1"/>
</dbReference>